<dbReference type="EMBL" id="JAKHSK010000011">
    <property type="protein sequence ID" value="MCL6218473.1"/>
    <property type="molecule type" value="Genomic_DNA"/>
</dbReference>
<comment type="caution">
    <text evidence="1">The sequence shown here is derived from an EMBL/GenBank/DDBJ whole genome shotgun (WGS) entry which is preliminary data.</text>
</comment>
<evidence type="ECO:0000313" key="2">
    <source>
        <dbReference type="Proteomes" id="UP001139521"/>
    </source>
</evidence>
<dbReference type="AlphaFoldDB" id="A0A9X1ZU26"/>
<name>A0A9X1ZU26_9FLAO</name>
<keyword evidence="2" id="KW-1185">Reference proteome</keyword>
<dbReference type="RefSeq" id="WP_249601370.1">
    <property type="nucleotide sequence ID" value="NZ_JAKHSK010000011.1"/>
</dbReference>
<sequence>MKTIHRIKAFIDYMDISLNSFDKSIGRPAGYIGKQIRSEASIGSDILETILRTYPNLSPQWLIFEEGEMLRENNSTKEFISEEPKKHYGREDYFENLLLEYLEKKPVKEKILKLINNKKK</sequence>
<accession>A0A9X1ZU26</accession>
<dbReference type="Proteomes" id="UP001139521">
    <property type="component" value="Unassembled WGS sequence"/>
</dbReference>
<protein>
    <submittedName>
        <fullName evidence="1">Uncharacterized protein</fullName>
    </submittedName>
</protein>
<proteinExistence type="predicted"/>
<gene>
    <name evidence="1" type="ORF">L1967_09210</name>
</gene>
<organism evidence="1 2">
    <name type="scientific">Zunongwangia pacifica</name>
    <dbReference type="NCBI Taxonomy" id="2911062"/>
    <lineage>
        <taxon>Bacteria</taxon>
        <taxon>Pseudomonadati</taxon>
        <taxon>Bacteroidota</taxon>
        <taxon>Flavobacteriia</taxon>
        <taxon>Flavobacteriales</taxon>
        <taxon>Flavobacteriaceae</taxon>
        <taxon>Zunongwangia</taxon>
    </lineage>
</organism>
<evidence type="ECO:0000313" key="1">
    <source>
        <dbReference type="EMBL" id="MCL6218473.1"/>
    </source>
</evidence>
<reference evidence="1" key="1">
    <citation type="submission" date="2022-01" db="EMBL/GenBank/DDBJ databases">
        <title>Genome sequencing of Zunongwangia sp. M21534 genome.</title>
        <authorList>
            <person name="Chen Y."/>
            <person name="Dong C."/>
            <person name="Shao Z."/>
        </authorList>
    </citation>
    <scope>NUCLEOTIDE SEQUENCE</scope>
    <source>
        <strain evidence="1">MCCC M21534</strain>
    </source>
</reference>